<evidence type="ECO:0000313" key="3">
    <source>
        <dbReference type="Proteomes" id="UP001385499"/>
    </source>
</evidence>
<comment type="caution">
    <text evidence="2">The sequence shown here is derived from an EMBL/GenBank/DDBJ whole genome shotgun (WGS) entry which is preliminary data.</text>
</comment>
<proteinExistence type="predicted"/>
<organism evidence="2 3">
    <name type="scientific">Roseibium algae</name>
    <dbReference type="NCBI Taxonomy" id="3123038"/>
    <lineage>
        <taxon>Bacteria</taxon>
        <taxon>Pseudomonadati</taxon>
        <taxon>Pseudomonadota</taxon>
        <taxon>Alphaproteobacteria</taxon>
        <taxon>Hyphomicrobiales</taxon>
        <taxon>Stappiaceae</taxon>
        <taxon>Roseibium</taxon>
    </lineage>
</organism>
<feature type="region of interest" description="Disordered" evidence="1">
    <location>
        <begin position="313"/>
        <end position="337"/>
    </location>
</feature>
<gene>
    <name evidence="2" type="ORF">V6575_10095</name>
</gene>
<sequence>MAWKTDWKVIIGDQDMSAKMRPFLTDLSVTDKDGQASDTCSLTFDDEAGQIRLPTAGTSVVVRLDGVQVFKGVSDVPKSSGSRGGGRLLKVAAKGFDARGKVKEPQHFHQDDGTVGSFLEKLAKRAGFNMKVAPELANIARDYLVADGESFLHSGERLARELGGTFKLRGLDAVLAKRGMDLGLPMVVGNVGPDGANVISWDIAPTSTRSRFTKIKVRYFDRQASEFKEVDAEVESEDSQPEAVNVVRSVAADKSQAEDVATARREEVSREGGGGTVELDLAPEAQAEGLFQLTGARPGIDGIYRIVSVTHRASRSGGATTRLELKQPSGAAGKDSR</sequence>
<dbReference type="RefSeq" id="WP_340274185.1">
    <property type="nucleotide sequence ID" value="NZ_JBAKIA010000005.1"/>
</dbReference>
<dbReference type="Proteomes" id="UP001385499">
    <property type="component" value="Unassembled WGS sequence"/>
</dbReference>
<feature type="region of interest" description="Disordered" evidence="1">
    <location>
        <begin position="257"/>
        <end position="277"/>
    </location>
</feature>
<reference evidence="2 3" key="1">
    <citation type="submission" date="2024-02" db="EMBL/GenBank/DDBJ databases">
        <title>Roseibium algae sp. nov., isolated from marine alga (Grateloupia sp.), showing potential in myo-inositol conversion.</title>
        <authorList>
            <person name="Wang Y."/>
        </authorList>
    </citation>
    <scope>NUCLEOTIDE SEQUENCE [LARGE SCALE GENOMIC DNA]</scope>
    <source>
        <strain evidence="2 3">H3510</strain>
    </source>
</reference>
<evidence type="ECO:0000313" key="2">
    <source>
        <dbReference type="EMBL" id="MEJ8474439.1"/>
    </source>
</evidence>
<protein>
    <submittedName>
        <fullName evidence="2">Late control D family protein</fullName>
    </submittedName>
</protein>
<keyword evidence="3" id="KW-1185">Reference proteome</keyword>
<feature type="compositionally biased region" description="Basic and acidic residues" evidence="1">
    <location>
        <begin position="257"/>
        <end position="270"/>
    </location>
</feature>
<evidence type="ECO:0000256" key="1">
    <source>
        <dbReference type="SAM" id="MobiDB-lite"/>
    </source>
</evidence>
<dbReference type="EMBL" id="JBAKIA010000005">
    <property type="protein sequence ID" value="MEJ8474439.1"/>
    <property type="molecule type" value="Genomic_DNA"/>
</dbReference>
<dbReference type="SUPFAM" id="SSF69279">
    <property type="entry name" value="Phage tail proteins"/>
    <property type="match status" value="1"/>
</dbReference>
<accession>A0ABU8TJU9</accession>
<name>A0ABU8TJU9_9HYPH</name>